<feature type="non-terminal residue" evidence="3">
    <location>
        <position position="1"/>
    </location>
</feature>
<evidence type="ECO:0000259" key="2">
    <source>
        <dbReference type="PROSITE" id="PS50157"/>
    </source>
</evidence>
<evidence type="ECO:0000313" key="3">
    <source>
        <dbReference type="EMBL" id="KAK4460373.1"/>
    </source>
</evidence>
<dbReference type="AlphaFoldDB" id="A0AAV9HJ41"/>
<evidence type="ECO:0000256" key="1">
    <source>
        <dbReference type="PROSITE-ProRule" id="PRU00042"/>
    </source>
</evidence>
<evidence type="ECO:0000313" key="4">
    <source>
        <dbReference type="Proteomes" id="UP001321749"/>
    </source>
</evidence>
<dbReference type="Proteomes" id="UP001321749">
    <property type="component" value="Unassembled WGS sequence"/>
</dbReference>
<keyword evidence="4" id="KW-1185">Reference proteome</keyword>
<sequence>PRRQQIYRGMVTNSTSPCLHGEMACPLYMSDPQKYQSCRTPLHALGDAAAVREHVETVHRRPFYCPACGELFGTASELNRHIRTEQCAVRDLRPGEIEGVHEDIMDQLGCWEAASSQSEEERWYSIWDILFPGVPRPESPYLTPSLDE</sequence>
<keyword evidence="1" id="KW-0479">Metal-binding</keyword>
<comment type="caution">
    <text evidence="3">The sequence shown here is derived from an EMBL/GenBank/DDBJ whole genome shotgun (WGS) entry which is preliminary data.</text>
</comment>
<reference evidence="3" key="1">
    <citation type="journal article" date="2023" name="Mol. Phylogenet. Evol.">
        <title>Genome-scale phylogeny and comparative genomics of the fungal order Sordariales.</title>
        <authorList>
            <person name="Hensen N."/>
            <person name="Bonometti L."/>
            <person name="Westerberg I."/>
            <person name="Brannstrom I.O."/>
            <person name="Guillou S."/>
            <person name="Cros-Aarteil S."/>
            <person name="Calhoun S."/>
            <person name="Haridas S."/>
            <person name="Kuo A."/>
            <person name="Mondo S."/>
            <person name="Pangilinan J."/>
            <person name="Riley R."/>
            <person name="LaButti K."/>
            <person name="Andreopoulos B."/>
            <person name="Lipzen A."/>
            <person name="Chen C."/>
            <person name="Yan M."/>
            <person name="Daum C."/>
            <person name="Ng V."/>
            <person name="Clum A."/>
            <person name="Steindorff A."/>
            <person name="Ohm R.A."/>
            <person name="Martin F."/>
            <person name="Silar P."/>
            <person name="Natvig D.O."/>
            <person name="Lalanne C."/>
            <person name="Gautier V."/>
            <person name="Ament-Velasquez S.L."/>
            <person name="Kruys A."/>
            <person name="Hutchinson M.I."/>
            <person name="Powell A.J."/>
            <person name="Barry K."/>
            <person name="Miller A.N."/>
            <person name="Grigoriev I.V."/>
            <person name="Debuchy R."/>
            <person name="Gladieux P."/>
            <person name="Hiltunen Thoren M."/>
            <person name="Johannesson H."/>
        </authorList>
    </citation>
    <scope>NUCLEOTIDE SEQUENCE</scope>
    <source>
        <strain evidence="3">PSN324</strain>
    </source>
</reference>
<dbReference type="PANTHER" id="PTHR38166">
    <property type="entry name" value="C2H2-TYPE DOMAIN-CONTAINING PROTEIN-RELATED"/>
    <property type="match status" value="1"/>
</dbReference>
<protein>
    <recommendedName>
        <fullName evidence="2">C2H2-type domain-containing protein</fullName>
    </recommendedName>
</protein>
<dbReference type="PANTHER" id="PTHR38166:SF1">
    <property type="entry name" value="C2H2-TYPE DOMAIN-CONTAINING PROTEIN"/>
    <property type="match status" value="1"/>
</dbReference>
<gene>
    <name evidence="3" type="ORF">QBC42DRAFT_151289</name>
</gene>
<dbReference type="InterPro" id="IPR013087">
    <property type="entry name" value="Znf_C2H2_type"/>
</dbReference>
<feature type="domain" description="C2H2-type" evidence="2">
    <location>
        <begin position="63"/>
        <end position="94"/>
    </location>
</feature>
<dbReference type="GO" id="GO:0008270">
    <property type="term" value="F:zinc ion binding"/>
    <property type="evidence" value="ECO:0007669"/>
    <property type="project" value="UniProtKB-KW"/>
</dbReference>
<keyword evidence="1" id="KW-0863">Zinc-finger</keyword>
<dbReference type="PROSITE" id="PS50157">
    <property type="entry name" value="ZINC_FINGER_C2H2_2"/>
    <property type="match status" value="1"/>
</dbReference>
<keyword evidence="1" id="KW-0862">Zinc</keyword>
<proteinExistence type="predicted"/>
<dbReference type="Gene3D" id="3.30.160.60">
    <property type="entry name" value="Classic Zinc Finger"/>
    <property type="match status" value="1"/>
</dbReference>
<name>A0AAV9HJ41_9PEZI</name>
<dbReference type="InterPro" id="IPR036236">
    <property type="entry name" value="Znf_C2H2_sf"/>
</dbReference>
<accession>A0AAV9HJ41</accession>
<feature type="non-terminal residue" evidence="3">
    <location>
        <position position="148"/>
    </location>
</feature>
<organism evidence="3 4">
    <name type="scientific">Cladorrhinum samala</name>
    <dbReference type="NCBI Taxonomy" id="585594"/>
    <lineage>
        <taxon>Eukaryota</taxon>
        <taxon>Fungi</taxon>
        <taxon>Dikarya</taxon>
        <taxon>Ascomycota</taxon>
        <taxon>Pezizomycotina</taxon>
        <taxon>Sordariomycetes</taxon>
        <taxon>Sordariomycetidae</taxon>
        <taxon>Sordariales</taxon>
        <taxon>Podosporaceae</taxon>
        <taxon>Cladorrhinum</taxon>
    </lineage>
</organism>
<dbReference type="SUPFAM" id="SSF57667">
    <property type="entry name" value="beta-beta-alpha zinc fingers"/>
    <property type="match status" value="1"/>
</dbReference>
<reference evidence="3" key="2">
    <citation type="submission" date="2023-06" db="EMBL/GenBank/DDBJ databases">
        <authorList>
            <consortium name="Lawrence Berkeley National Laboratory"/>
            <person name="Mondo S.J."/>
            <person name="Hensen N."/>
            <person name="Bonometti L."/>
            <person name="Westerberg I."/>
            <person name="Brannstrom I.O."/>
            <person name="Guillou S."/>
            <person name="Cros-Aarteil S."/>
            <person name="Calhoun S."/>
            <person name="Haridas S."/>
            <person name="Kuo A."/>
            <person name="Pangilinan J."/>
            <person name="Riley R."/>
            <person name="Labutti K."/>
            <person name="Andreopoulos B."/>
            <person name="Lipzen A."/>
            <person name="Chen C."/>
            <person name="Yanf M."/>
            <person name="Daum C."/>
            <person name="Ng V."/>
            <person name="Clum A."/>
            <person name="Steindorff A."/>
            <person name="Ohm R."/>
            <person name="Martin F."/>
            <person name="Silar P."/>
            <person name="Natvig D."/>
            <person name="Lalanne C."/>
            <person name="Gautier V."/>
            <person name="Ament-Velasquez S.L."/>
            <person name="Kruys A."/>
            <person name="Hutchinson M.I."/>
            <person name="Powell A.J."/>
            <person name="Barry K."/>
            <person name="Miller A.N."/>
            <person name="Grigoriev I.V."/>
            <person name="Debuchy R."/>
            <person name="Gladieux P."/>
            <person name="Thoren M.H."/>
            <person name="Johannesson H."/>
        </authorList>
    </citation>
    <scope>NUCLEOTIDE SEQUENCE</scope>
    <source>
        <strain evidence="3">PSN324</strain>
    </source>
</reference>
<dbReference type="EMBL" id="MU865013">
    <property type="protein sequence ID" value="KAK4460373.1"/>
    <property type="molecule type" value="Genomic_DNA"/>
</dbReference>